<feature type="compositionally biased region" description="Basic and acidic residues" evidence="4">
    <location>
        <begin position="1"/>
        <end position="16"/>
    </location>
</feature>
<dbReference type="Gene3D" id="1.10.10.10">
    <property type="entry name" value="Winged helix-like DNA-binding domain superfamily/Winged helix DNA-binding domain"/>
    <property type="match status" value="1"/>
</dbReference>
<dbReference type="InterPro" id="IPR036390">
    <property type="entry name" value="WH_DNA-bd_sf"/>
</dbReference>
<evidence type="ECO:0000256" key="2">
    <source>
        <dbReference type="ARBA" id="ARBA00023125"/>
    </source>
</evidence>
<dbReference type="SUPFAM" id="SSF46785">
    <property type="entry name" value="Winged helix' DNA-binding domain"/>
    <property type="match status" value="1"/>
</dbReference>
<keyword evidence="2 7" id="KW-0238">DNA-binding</keyword>
<dbReference type="GO" id="GO:0003677">
    <property type="term" value="F:DNA binding"/>
    <property type="evidence" value="ECO:0007669"/>
    <property type="project" value="UniProtKB-KW"/>
</dbReference>
<keyword evidence="3" id="KW-0804">Transcription</keyword>
<dbReference type="PROSITE" id="PS51077">
    <property type="entry name" value="HTH_ICLR"/>
    <property type="match status" value="1"/>
</dbReference>
<reference evidence="7 8" key="1">
    <citation type="submission" date="2024-06" db="EMBL/GenBank/DDBJ databases">
        <title>Sorghum-associated microbial communities from plants grown in Nebraska, USA.</title>
        <authorList>
            <person name="Schachtman D."/>
        </authorList>
    </citation>
    <scope>NUCLEOTIDE SEQUENCE [LARGE SCALE GENOMIC DNA]</scope>
    <source>
        <strain evidence="7 8">2709</strain>
    </source>
</reference>
<proteinExistence type="predicted"/>
<evidence type="ECO:0000259" key="6">
    <source>
        <dbReference type="PROSITE" id="PS51078"/>
    </source>
</evidence>
<evidence type="ECO:0000256" key="3">
    <source>
        <dbReference type="ARBA" id="ARBA00023163"/>
    </source>
</evidence>
<dbReference type="PANTHER" id="PTHR30136:SF8">
    <property type="entry name" value="TRANSCRIPTIONAL REGULATORY PROTEIN"/>
    <property type="match status" value="1"/>
</dbReference>
<dbReference type="EMBL" id="JBEPSH010000005">
    <property type="protein sequence ID" value="MET4577703.1"/>
    <property type="molecule type" value="Genomic_DNA"/>
</dbReference>
<dbReference type="InterPro" id="IPR005471">
    <property type="entry name" value="Tscrpt_reg_IclR_N"/>
</dbReference>
<feature type="domain" description="IclR-ED" evidence="6">
    <location>
        <begin position="89"/>
        <end position="275"/>
    </location>
</feature>
<dbReference type="InterPro" id="IPR029016">
    <property type="entry name" value="GAF-like_dom_sf"/>
</dbReference>
<dbReference type="PROSITE" id="PS51078">
    <property type="entry name" value="ICLR_ED"/>
    <property type="match status" value="1"/>
</dbReference>
<evidence type="ECO:0000313" key="8">
    <source>
        <dbReference type="Proteomes" id="UP001549320"/>
    </source>
</evidence>
<name>A0ABV2Q9I1_9BURK</name>
<feature type="region of interest" description="Disordered" evidence="4">
    <location>
        <begin position="1"/>
        <end position="22"/>
    </location>
</feature>
<dbReference type="InterPro" id="IPR014757">
    <property type="entry name" value="Tscrpt_reg_IclR_C"/>
</dbReference>
<evidence type="ECO:0000259" key="5">
    <source>
        <dbReference type="PROSITE" id="PS51077"/>
    </source>
</evidence>
<dbReference type="Gene3D" id="3.30.450.40">
    <property type="match status" value="1"/>
</dbReference>
<evidence type="ECO:0000256" key="1">
    <source>
        <dbReference type="ARBA" id="ARBA00023015"/>
    </source>
</evidence>
<evidence type="ECO:0000313" key="7">
    <source>
        <dbReference type="EMBL" id="MET4577703.1"/>
    </source>
</evidence>
<dbReference type="RefSeq" id="WP_354444303.1">
    <property type="nucleotide sequence ID" value="NZ_JBEPSH010000005.1"/>
</dbReference>
<comment type="caution">
    <text evidence="7">The sequence shown here is derived from an EMBL/GenBank/DDBJ whole genome shotgun (WGS) entry which is preliminary data.</text>
</comment>
<dbReference type="InterPro" id="IPR050707">
    <property type="entry name" value="HTH_MetabolicPath_Reg"/>
</dbReference>
<dbReference type="Proteomes" id="UP001549320">
    <property type="component" value="Unassembled WGS sequence"/>
</dbReference>
<sequence>MARASMKAEKGEKGDGPKPASARRGIQSIEVGFRILDTIRHAGRPLPLKELADTCQMTVPNVHYYLVSFQKVGLVHQQVDTGYYGLGPYALRLGLAALEQFDVFTTARPAMSELAAITGQTVFLGVWGNKGPTIVYRVEGSRSRPLLELRVGSVLPLLSSALGRNFLAHLPPASTRDLVDQELSSLRKSGDEKQYTMRDVEAMRQEVLTHHMSRCRDALLPHFTSMSAPIFDMLGEMKAAITVMGPVGSLDDDLGSETAQLLIEKAQSISEVAGWTKTVTP</sequence>
<keyword evidence="8" id="KW-1185">Reference proteome</keyword>
<dbReference type="InterPro" id="IPR036388">
    <property type="entry name" value="WH-like_DNA-bd_sf"/>
</dbReference>
<accession>A0ABV2Q9I1</accession>
<dbReference type="Pfam" id="PF09339">
    <property type="entry name" value="HTH_IclR"/>
    <property type="match status" value="1"/>
</dbReference>
<dbReference type="SUPFAM" id="SSF55781">
    <property type="entry name" value="GAF domain-like"/>
    <property type="match status" value="1"/>
</dbReference>
<keyword evidence="1" id="KW-0805">Transcription regulation</keyword>
<feature type="domain" description="HTH iclR-type" evidence="5">
    <location>
        <begin position="26"/>
        <end position="88"/>
    </location>
</feature>
<dbReference type="PANTHER" id="PTHR30136">
    <property type="entry name" value="HELIX-TURN-HELIX TRANSCRIPTIONAL REGULATOR, ICLR FAMILY"/>
    <property type="match status" value="1"/>
</dbReference>
<protein>
    <submittedName>
        <fullName evidence="7">DNA-binding IclR family transcriptional regulator</fullName>
    </submittedName>
</protein>
<organism evidence="7 8">
    <name type="scientific">Ottowia thiooxydans</name>
    <dbReference type="NCBI Taxonomy" id="219182"/>
    <lineage>
        <taxon>Bacteria</taxon>
        <taxon>Pseudomonadati</taxon>
        <taxon>Pseudomonadota</taxon>
        <taxon>Betaproteobacteria</taxon>
        <taxon>Burkholderiales</taxon>
        <taxon>Comamonadaceae</taxon>
        <taxon>Ottowia</taxon>
    </lineage>
</organism>
<evidence type="ECO:0000256" key="4">
    <source>
        <dbReference type="SAM" id="MobiDB-lite"/>
    </source>
</evidence>
<gene>
    <name evidence="7" type="ORF">ABIE13_002814</name>
</gene>
<dbReference type="SMART" id="SM00346">
    <property type="entry name" value="HTH_ICLR"/>
    <property type="match status" value="1"/>
</dbReference>
<dbReference type="Pfam" id="PF01614">
    <property type="entry name" value="IclR_C"/>
    <property type="match status" value="1"/>
</dbReference>